<gene>
    <name evidence="2" type="ORF">TL16_g01443</name>
</gene>
<dbReference type="PANTHER" id="PTHR11695:SF294">
    <property type="entry name" value="RETICULON-4-INTERACTING PROTEIN 1, MITOCHONDRIAL"/>
    <property type="match status" value="1"/>
</dbReference>
<evidence type="ECO:0000313" key="3">
    <source>
        <dbReference type="Proteomes" id="UP001162640"/>
    </source>
</evidence>
<dbReference type="PANTHER" id="PTHR11695">
    <property type="entry name" value="ALCOHOL DEHYDROGENASE RELATED"/>
    <property type="match status" value="1"/>
</dbReference>
<dbReference type="Gene3D" id="3.90.180.10">
    <property type="entry name" value="Medium-chain alcohol dehydrogenases, catalytic domain"/>
    <property type="match status" value="1"/>
</dbReference>
<dbReference type="InterPro" id="IPR036291">
    <property type="entry name" value="NAD(P)-bd_dom_sf"/>
</dbReference>
<comment type="caution">
    <text evidence="2">The sequence shown here is derived from an EMBL/GenBank/DDBJ whole genome shotgun (WGS) entry which is preliminary data.</text>
</comment>
<accession>A0A9W6ZJT7</accession>
<organism evidence="2 3">
    <name type="scientific">Triparma laevis f. inornata</name>
    <dbReference type="NCBI Taxonomy" id="1714386"/>
    <lineage>
        <taxon>Eukaryota</taxon>
        <taxon>Sar</taxon>
        <taxon>Stramenopiles</taxon>
        <taxon>Ochrophyta</taxon>
        <taxon>Bolidophyceae</taxon>
        <taxon>Parmales</taxon>
        <taxon>Triparmaceae</taxon>
        <taxon>Triparma</taxon>
    </lineage>
</organism>
<dbReference type="InterPro" id="IPR020843">
    <property type="entry name" value="ER"/>
</dbReference>
<protein>
    <recommendedName>
        <fullName evidence="1">Enoyl reductase (ER) domain-containing protein</fullName>
    </recommendedName>
</protein>
<reference evidence="3" key="1">
    <citation type="journal article" date="2023" name="Commun. Biol.">
        <title>Genome analysis of Parmales, the sister group of diatoms, reveals the evolutionary specialization of diatoms from phago-mixotrophs to photoautotrophs.</title>
        <authorList>
            <person name="Ban H."/>
            <person name="Sato S."/>
            <person name="Yoshikawa S."/>
            <person name="Yamada K."/>
            <person name="Nakamura Y."/>
            <person name="Ichinomiya M."/>
            <person name="Sato N."/>
            <person name="Blanc-Mathieu R."/>
            <person name="Endo H."/>
            <person name="Kuwata A."/>
            <person name="Ogata H."/>
        </authorList>
    </citation>
    <scope>NUCLEOTIDE SEQUENCE [LARGE SCALE GENOMIC DNA]</scope>
</reference>
<dbReference type="Pfam" id="PF00107">
    <property type="entry name" value="ADH_zinc_N"/>
    <property type="match status" value="1"/>
</dbReference>
<evidence type="ECO:0000259" key="1">
    <source>
        <dbReference type="SMART" id="SM00829"/>
    </source>
</evidence>
<sequence>MSDSTLEILPSEMRACVYDASAPHGLTLKPLHKTPTSVSAPGRLYGYGNVVVKVHSFGVNPVDAKYIVGDKLPETWMDWCASRVTGHVPGFDFSGVIVKVPEGVDCGYKVGDEVFGLADDPTCISRRYMNGSFAEYISPPINQIAPKPTSLTHAQAAALPLVGTTAVQAFWEHGLKSGQRVLIVGASGGVGHVAVQVANLQGAEVVAVCSGSNTEFVTGIGAKTVLDYREGDIFEKIKKNAEEFGAYDLILDCVNSADSRDQAASYKVNILKLGGSVVKRGSGVDSHNYIVLGGASLEWTQAAIKRFTKLNIFAANFELFWIKMPGCTPALELIKELCDREGGGGLKPNMSESEFSEENTRKAFETLRGRRTAGKIVLNIL</sequence>
<dbReference type="Proteomes" id="UP001162640">
    <property type="component" value="Unassembled WGS sequence"/>
</dbReference>
<dbReference type="SMART" id="SM00829">
    <property type="entry name" value="PKS_ER"/>
    <property type="match status" value="1"/>
</dbReference>
<dbReference type="GO" id="GO:0016491">
    <property type="term" value="F:oxidoreductase activity"/>
    <property type="evidence" value="ECO:0007669"/>
    <property type="project" value="InterPro"/>
</dbReference>
<evidence type="ECO:0000313" key="2">
    <source>
        <dbReference type="EMBL" id="GMH53381.1"/>
    </source>
</evidence>
<dbReference type="InterPro" id="IPR050700">
    <property type="entry name" value="YIM1/Zinc_Alcohol_DH_Fams"/>
</dbReference>
<dbReference type="AlphaFoldDB" id="A0A9W6ZJT7"/>
<dbReference type="EMBL" id="BLQM01000032">
    <property type="protein sequence ID" value="GMH53381.1"/>
    <property type="molecule type" value="Genomic_DNA"/>
</dbReference>
<proteinExistence type="predicted"/>
<dbReference type="InterPro" id="IPR013149">
    <property type="entry name" value="ADH-like_C"/>
</dbReference>
<dbReference type="Pfam" id="PF08240">
    <property type="entry name" value="ADH_N"/>
    <property type="match status" value="1"/>
</dbReference>
<dbReference type="Gene3D" id="3.40.50.720">
    <property type="entry name" value="NAD(P)-binding Rossmann-like Domain"/>
    <property type="match status" value="1"/>
</dbReference>
<dbReference type="InterPro" id="IPR011032">
    <property type="entry name" value="GroES-like_sf"/>
</dbReference>
<dbReference type="CDD" id="cd08267">
    <property type="entry name" value="MDR1"/>
    <property type="match status" value="1"/>
</dbReference>
<name>A0A9W6ZJT7_9STRA</name>
<feature type="domain" description="Enoyl reductase (ER)" evidence="1">
    <location>
        <begin position="25"/>
        <end position="378"/>
    </location>
</feature>
<dbReference type="InterPro" id="IPR013154">
    <property type="entry name" value="ADH-like_N"/>
</dbReference>
<dbReference type="SUPFAM" id="SSF50129">
    <property type="entry name" value="GroES-like"/>
    <property type="match status" value="1"/>
</dbReference>
<dbReference type="SUPFAM" id="SSF51735">
    <property type="entry name" value="NAD(P)-binding Rossmann-fold domains"/>
    <property type="match status" value="1"/>
</dbReference>